<gene>
    <name evidence="1" type="ORF">UFOVP519_35</name>
</gene>
<name>A0A6J5MNG5_9CAUD</name>
<dbReference type="SUPFAM" id="SSF46785">
    <property type="entry name" value="Winged helix' DNA-binding domain"/>
    <property type="match status" value="1"/>
</dbReference>
<sequence length="175" mass="19874">MTEQLEIWTQYNGTGGYVDRPSSRDRAFAEIADGSFSQRQQDIYQLLREAGSDGMTWKQIGDILGLHHGKVSGALSNMHGGGMIFMLKQRRDKCHPYVHALYRGSYAVEDRYDKPARTKSNARMDLLEALLVACKKAVDEDFLYYASINDIIESVVMIDDYDRKPEAKSRVRGKS</sequence>
<protein>
    <recommendedName>
        <fullName evidence="2">Winged helix-turn-helix DNA-binding</fullName>
    </recommendedName>
</protein>
<evidence type="ECO:0000313" key="1">
    <source>
        <dbReference type="EMBL" id="CAB4147581.1"/>
    </source>
</evidence>
<organism evidence="1">
    <name type="scientific">uncultured Caudovirales phage</name>
    <dbReference type="NCBI Taxonomy" id="2100421"/>
    <lineage>
        <taxon>Viruses</taxon>
        <taxon>Duplodnaviria</taxon>
        <taxon>Heunggongvirae</taxon>
        <taxon>Uroviricota</taxon>
        <taxon>Caudoviricetes</taxon>
        <taxon>Peduoviridae</taxon>
        <taxon>Maltschvirus</taxon>
        <taxon>Maltschvirus maltsch</taxon>
    </lineage>
</organism>
<proteinExistence type="predicted"/>
<reference evidence="1" key="1">
    <citation type="submission" date="2020-04" db="EMBL/GenBank/DDBJ databases">
        <authorList>
            <person name="Chiriac C."/>
            <person name="Salcher M."/>
            <person name="Ghai R."/>
            <person name="Kavagutti S V."/>
        </authorList>
    </citation>
    <scope>NUCLEOTIDE SEQUENCE</scope>
</reference>
<dbReference type="EMBL" id="LR796492">
    <property type="protein sequence ID" value="CAB4147581.1"/>
    <property type="molecule type" value="Genomic_DNA"/>
</dbReference>
<evidence type="ECO:0008006" key="2">
    <source>
        <dbReference type="Google" id="ProtNLM"/>
    </source>
</evidence>
<dbReference type="InterPro" id="IPR036390">
    <property type="entry name" value="WH_DNA-bd_sf"/>
</dbReference>
<accession>A0A6J5MNG5</accession>